<evidence type="ECO:0000313" key="1">
    <source>
        <dbReference type="EMBL" id="AQL03643.1"/>
    </source>
</evidence>
<organism evidence="1">
    <name type="scientific">Zea mays</name>
    <name type="common">Maize</name>
    <dbReference type="NCBI Taxonomy" id="4577"/>
    <lineage>
        <taxon>Eukaryota</taxon>
        <taxon>Viridiplantae</taxon>
        <taxon>Streptophyta</taxon>
        <taxon>Embryophyta</taxon>
        <taxon>Tracheophyta</taxon>
        <taxon>Spermatophyta</taxon>
        <taxon>Magnoliopsida</taxon>
        <taxon>Liliopsida</taxon>
        <taxon>Poales</taxon>
        <taxon>Poaceae</taxon>
        <taxon>PACMAD clade</taxon>
        <taxon>Panicoideae</taxon>
        <taxon>Andropogonodae</taxon>
        <taxon>Andropogoneae</taxon>
        <taxon>Tripsacinae</taxon>
        <taxon>Zea</taxon>
    </lineage>
</organism>
<accession>A0A1Q1CQZ9</accession>
<protein>
    <submittedName>
        <fullName evidence="1">HEAT repeat-containing protein</fullName>
    </submittedName>
</protein>
<gene>
    <name evidence="1" type="ORF">ZEAMMB73_Zm00001d046039</name>
</gene>
<dbReference type="EMBL" id="CM000785">
    <property type="protein sequence ID" value="AQL03643.1"/>
    <property type="molecule type" value="Genomic_DNA"/>
</dbReference>
<sequence length="28" mass="3396">MDEIRRECWRNGIIYSGYPNCELTISFE</sequence>
<reference evidence="1" key="1">
    <citation type="submission" date="2015-12" db="EMBL/GenBank/DDBJ databases">
        <title>Update maize B73 reference genome by single molecule sequencing technologies.</title>
        <authorList>
            <consortium name="Maize Genome Sequencing Project"/>
            <person name="Ware D."/>
        </authorList>
    </citation>
    <scope>NUCLEOTIDE SEQUENCE</scope>
    <source>
        <tissue evidence="1">Seedling</tissue>
    </source>
</reference>
<dbReference type="AlphaFoldDB" id="A0A1Q1CQZ9"/>
<name>A0A1Q1CQZ9_MAIZE</name>
<proteinExistence type="predicted"/>